<comment type="caution">
    <text evidence="1">The sequence shown here is derived from an EMBL/GenBank/DDBJ whole genome shotgun (WGS) entry which is preliminary data.</text>
</comment>
<evidence type="ECO:0000313" key="1">
    <source>
        <dbReference type="EMBL" id="ETA74040.1"/>
    </source>
</evidence>
<sequence length="52" mass="5821">MGVRIVEDLDFFVTLVTFRELELARADDVEDDVTSTFSSLIACTELLLPSIN</sequence>
<dbReference type="Proteomes" id="UP000018559">
    <property type="component" value="Unassembled WGS sequence"/>
</dbReference>
<evidence type="ECO:0000313" key="2">
    <source>
        <dbReference type="Proteomes" id="UP000018559"/>
    </source>
</evidence>
<protein>
    <submittedName>
        <fullName evidence="1">Uncharacterized protein</fullName>
    </submittedName>
</protein>
<gene>
    <name evidence="1" type="ORF">LEQ_2472</name>
</gene>
<reference evidence="1 2" key="1">
    <citation type="journal article" date="2014" name="Genome Announc.">
        <title>The Genome of the Predominant Equine Lactobacillus Species, Lactobacillus equi, Is Reflective of Its Lifestyle Adaptations to an Herbivorous Host.</title>
        <authorList>
            <person name="O'Donnell M.M."/>
            <person name="Harris H.M."/>
            <person name="O'Toole P.W."/>
            <person name="Ross R.P."/>
        </authorList>
    </citation>
    <scope>NUCLEOTIDE SEQUENCE [LARGE SCALE GENOMIC DNA]</scope>
    <source>
        <strain evidence="1 2">DPC 6820</strain>
    </source>
</reference>
<organism evidence="1 2">
    <name type="scientific">Ligilactobacillus equi DPC 6820</name>
    <dbReference type="NCBI Taxonomy" id="1392007"/>
    <lineage>
        <taxon>Bacteria</taxon>
        <taxon>Bacillati</taxon>
        <taxon>Bacillota</taxon>
        <taxon>Bacilli</taxon>
        <taxon>Lactobacillales</taxon>
        <taxon>Lactobacillaceae</taxon>
        <taxon>Ligilactobacillus</taxon>
    </lineage>
</organism>
<dbReference type="EMBL" id="AWWH01000131">
    <property type="protein sequence ID" value="ETA74040.1"/>
    <property type="molecule type" value="Genomic_DNA"/>
</dbReference>
<name>V7HXM4_9LACO</name>
<accession>V7HXM4</accession>
<keyword evidence="2" id="KW-1185">Reference proteome</keyword>
<dbReference type="AlphaFoldDB" id="V7HXM4"/>
<proteinExistence type="predicted"/>